<organism evidence="2 3">
    <name type="scientific">Ventrimonas faecis</name>
    <dbReference type="NCBI Taxonomy" id="3133170"/>
    <lineage>
        <taxon>Bacteria</taxon>
        <taxon>Bacillati</taxon>
        <taxon>Bacillota</taxon>
        <taxon>Clostridia</taxon>
        <taxon>Lachnospirales</taxon>
        <taxon>Lachnospiraceae</taxon>
        <taxon>Ventrimonas</taxon>
    </lineage>
</organism>
<dbReference type="RefSeq" id="WP_349228701.1">
    <property type="nucleotide sequence ID" value="NZ_JBBMFJ010000005.1"/>
</dbReference>
<name>A0ABV1HJA0_9FIRM</name>
<evidence type="ECO:0000313" key="2">
    <source>
        <dbReference type="EMBL" id="MEQ2562385.1"/>
    </source>
</evidence>
<dbReference type="InterPro" id="IPR021778">
    <property type="entry name" value="Se/S_carrier-like"/>
</dbReference>
<accession>A0ABV1HJA0</accession>
<sequence>MLKKEIRLIITFRDTVMAIRMEKAMKEAGLPGRLIPLPSAISAGCGLCFMAPLDAREALEQEMKRQDITWELITELML</sequence>
<evidence type="ECO:0000259" key="1">
    <source>
        <dbReference type="Pfam" id="PF11823"/>
    </source>
</evidence>
<gene>
    <name evidence="2" type="ORF">WMO41_04260</name>
</gene>
<dbReference type="Pfam" id="PF11823">
    <property type="entry name" value="Se_S_carrier"/>
    <property type="match status" value="1"/>
</dbReference>
<reference evidence="2 3" key="1">
    <citation type="submission" date="2024-03" db="EMBL/GenBank/DDBJ databases">
        <title>Human intestinal bacterial collection.</title>
        <authorList>
            <person name="Pauvert C."/>
            <person name="Hitch T.C.A."/>
            <person name="Clavel T."/>
        </authorList>
    </citation>
    <scope>NUCLEOTIDE SEQUENCE [LARGE SCALE GENOMIC DNA]</scope>
    <source>
        <strain evidence="2 3">CLA-AP-H27</strain>
    </source>
</reference>
<dbReference type="Proteomes" id="UP001437460">
    <property type="component" value="Unassembled WGS sequence"/>
</dbReference>
<feature type="domain" description="Putative Se/S carrier protein-like" evidence="1">
    <location>
        <begin position="8"/>
        <end position="73"/>
    </location>
</feature>
<evidence type="ECO:0000313" key="3">
    <source>
        <dbReference type="Proteomes" id="UP001437460"/>
    </source>
</evidence>
<comment type="caution">
    <text evidence="2">The sequence shown here is derived from an EMBL/GenBank/DDBJ whole genome shotgun (WGS) entry which is preliminary data.</text>
</comment>
<proteinExistence type="predicted"/>
<dbReference type="EMBL" id="JBBMFJ010000005">
    <property type="protein sequence ID" value="MEQ2562385.1"/>
    <property type="molecule type" value="Genomic_DNA"/>
</dbReference>
<keyword evidence="3" id="KW-1185">Reference proteome</keyword>
<protein>
    <submittedName>
        <fullName evidence="2">DUF3343 domain-containing protein</fullName>
    </submittedName>
</protein>